<dbReference type="PANTHER" id="PTHR37477">
    <property type="entry name" value="COBALT-PRECORRIN-5A HYDROLASE"/>
    <property type="match status" value="1"/>
</dbReference>
<dbReference type="InterPro" id="IPR002750">
    <property type="entry name" value="CobE/GbiG_C"/>
</dbReference>
<accession>A0A382ZJK7</accession>
<feature type="non-terminal residue" evidence="2">
    <location>
        <position position="1"/>
    </location>
</feature>
<sequence>VCKEIALKLANLFNGDLVMTNNSIFEKCLDLDAFGRNWGWDRSGLMKHWSDLVIKQSNKQQIFVKQYSGNKVWKESESGKKIKSLSNKEKVEKEENTFFISTKNHHRVAWHPSTLWVGIGCERNTSAEFIEDCLNKLLSKYELSSSSIAGLATVDIKKDEKALIDISNSKNWPIKFFNNEELQKVDVPNPSKIVFKEIGTFSVAEAASLLACGNEGGHLLIEKNIFKHKDPSGRNLGAVTIAIAESKQQFAPERGFV</sequence>
<dbReference type="SUPFAM" id="SSF159664">
    <property type="entry name" value="CobE/GbiG C-terminal domain-like"/>
    <property type="match status" value="1"/>
</dbReference>
<evidence type="ECO:0000313" key="2">
    <source>
        <dbReference type="EMBL" id="SVD95613.1"/>
    </source>
</evidence>
<name>A0A382ZJK7_9ZZZZ</name>
<organism evidence="2">
    <name type="scientific">marine metagenome</name>
    <dbReference type="NCBI Taxonomy" id="408172"/>
    <lineage>
        <taxon>unclassified sequences</taxon>
        <taxon>metagenomes</taxon>
        <taxon>ecological metagenomes</taxon>
    </lineage>
</organism>
<protein>
    <recommendedName>
        <fullName evidence="1">CobE/GbiG C-terminal domain-containing protein</fullName>
    </recommendedName>
</protein>
<dbReference type="InterPro" id="IPR038029">
    <property type="entry name" value="GbiG_N_sf"/>
</dbReference>
<evidence type="ECO:0000259" key="1">
    <source>
        <dbReference type="Pfam" id="PF01890"/>
    </source>
</evidence>
<gene>
    <name evidence="2" type="ORF">METZ01_LOCUS448467</name>
</gene>
<dbReference type="InterPro" id="IPR036518">
    <property type="entry name" value="CobE/GbiG_C_sf"/>
</dbReference>
<dbReference type="PANTHER" id="PTHR37477:SF1">
    <property type="entry name" value="COBALT-PRECORRIN-5A HYDROLASE"/>
    <property type="match status" value="1"/>
</dbReference>
<dbReference type="Gene3D" id="3.30.420.180">
    <property type="entry name" value="CobE/GbiG C-terminal domain"/>
    <property type="match status" value="1"/>
</dbReference>
<dbReference type="SUPFAM" id="SSF159672">
    <property type="entry name" value="CbiG N-terminal domain-like"/>
    <property type="match status" value="1"/>
</dbReference>
<dbReference type="EMBL" id="UINC01184412">
    <property type="protein sequence ID" value="SVD95613.1"/>
    <property type="molecule type" value="Genomic_DNA"/>
</dbReference>
<dbReference type="AlphaFoldDB" id="A0A382ZJK7"/>
<dbReference type="GO" id="GO:0009236">
    <property type="term" value="P:cobalamin biosynthetic process"/>
    <property type="evidence" value="ECO:0007669"/>
    <property type="project" value="InterPro"/>
</dbReference>
<feature type="non-terminal residue" evidence="2">
    <location>
        <position position="257"/>
    </location>
</feature>
<dbReference type="Pfam" id="PF01890">
    <property type="entry name" value="CbiG_C"/>
    <property type="match status" value="1"/>
</dbReference>
<feature type="domain" description="CobE/GbiG C-terminal" evidence="1">
    <location>
        <begin position="115"/>
        <end position="244"/>
    </location>
</feature>
<dbReference type="InterPro" id="IPR052553">
    <property type="entry name" value="CbiG_hydrolase"/>
</dbReference>
<reference evidence="2" key="1">
    <citation type="submission" date="2018-05" db="EMBL/GenBank/DDBJ databases">
        <authorList>
            <person name="Lanie J.A."/>
            <person name="Ng W.-L."/>
            <person name="Kazmierczak K.M."/>
            <person name="Andrzejewski T.M."/>
            <person name="Davidsen T.M."/>
            <person name="Wayne K.J."/>
            <person name="Tettelin H."/>
            <person name="Glass J.I."/>
            <person name="Rusch D."/>
            <person name="Podicherti R."/>
            <person name="Tsui H.-C.T."/>
            <person name="Winkler M.E."/>
        </authorList>
    </citation>
    <scope>NUCLEOTIDE SEQUENCE</scope>
</reference>
<proteinExistence type="predicted"/>